<evidence type="ECO:0000256" key="6">
    <source>
        <dbReference type="RuleBase" id="RU361157"/>
    </source>
</evidence>
<dbReference type="Pfam" id="PF01061">
    <property type="entry name" value="ABC2_membrane"/>
    <property type="match status" value="1"/>
</dbReference>
<evidence type="ECO:0000256" key="1">
    <source>
        <dbReference type="ARBA" id="ARBA00004141"/>
    </source>
</evidence>
<feature type="transmembrane region" description="Helical" evidence="6">
    <location>
        <begin position="37"/>
        <end position="59"/>
    </location>
</feature>
<keyword evidence="6" id="KW-0813">Transport</keyword>
<dbReference type="InterPro" id="IPR051784">
    <property type="entry name" value="Nod_factor_ABC_transporter"/>
</dbReference>
<evidence type="ECO:0000256" key="4">
    <source>
        <dbReference type="ARBA" id="ARBA00023136"/>
    </source>
</evidence>
<feature type="transmembrane region" description="Helical" evidence="6">
    <location>
        <begin position="79"/>
        <end position="103"/>
    </location>
</feature>
<dbReference type="GO" id="GO:0140359">
    <property type="term" value="F:ABC-type transporter activity"/>
    <property type="evidence" value="ECO:0007669"/>
    <property type="project" value="InterPro"/>
</dbReference>
<accession>A0A5D3FWG9</accession>
<feature type="transmembrane region" description="Helical" evidence="6">
    <location>
        <begin position="240"/>
        <end position="262"/>
    </location>
</feature>
<keyword evidence="3 6" id="KW-1133">Transmembrane helix</keyword>
<dbReference type="InterPro" id="IPR000412">
    <property type="entry name" value="ABC_2_transport"/>
</dbReference>
<dbReference type="Proteomes" id="UP000323505">
    <property type="component" value="Unassembled WGS sequence"/>
</dbReference>
<dbReference type="RefSeq" id="WP_148756927.1">
    <property type="nucleotide sequence ID" value="NZ_VSRQ01000001.1"/>
</dbReference>
<dbReference type="PRINTS" id="PR00164">
    <property type="entry name" value="ABC2TRNSPORT"/>
</dbReference>
<feature type="transmembrane region" description="Helical" evidence="6">
    <location>
        <begin position="164"/>
        <end position="182"/>
    </location>
</feature>
<keyword evidence="9" id="KW-1185">Reference proteome</keyword>
<keyword evidence="4 6" id="KW-0472">Membrane</keyword>
<dbReference type="PIRSF" id="PIRSF006648">
    <property type="entry name" value="DrrB"/>
    <property type="match status" value="1"/>
</dbReference>
<comment type="similarity">
    <text evidence="6">Belongs to the ABC-2 integral membrane protein family.</text>
</comment>
<dbReference type="GO" id="GO:0046677">
    <property type="term" value="P:response to antibiotic"/>
    <property type="evidence" value="ECO:0007669"/>
    <property type="project" value="UniProtKB-KW"/>
</dbReference>
<evidence type="ECO:0000313" key="9">
    <source>
        <dbReference type="Proteomes" id="UP000323505"/>
    </source>
</evidence>
<keyword evidence="6" id="KW-1003">Cell membrane</keyword>
<dbReference type="PANTHER" id="PTHR43229">
    <property type="entry name" value="NODULATION PROTEIN J"/>
    <property type="match status" value="1"/>
</dbReference>
<evidence type="ECO:0000313" key="8">
    <source>
        <dbReference type="EMBL" id="TYK52402.1"/>
    </source>
</evidence>
<proteinExistence type="inferred from homology"/>
<protein>
    <recommendedName>
        <fullName evidence="6">Transport permease protein</fullName>
    </recommendedName>
</protein>
<keyword evidence="2 6" id="KW-0812">Transmembrane</keyword>
<organism evidence="8 9">
    <name type="scientific">Actinomadura decatromicini</name>
    <dbReference type="NCBI Taxonomy" id="2604572"/>
    <lineage>
        <taxon>Bacteria</taxon>
        <taxon>Bacillati</taxon>
        <taxon>Actinomycetota</taxon>
        <taxon>Actinomycetes</taxon>
        <taxon>Streptosporangiales</taxon>
        <taxon>Thermomonosporaceae</taxon>
        <taxon>Actinomadura</taxon>
    </lineage>
</organism>
<evidence type="ECO:0000256" key="3">
    <source>
        <dbReference type="ARBA" id="ARBA00022989"/>
    </source>
</evidence>
<evidence type="ECO:0000256" key="5">
    <source>
        <dbReference type="ARBA" id="ARBA00023251"/>
    </source>
</evidence>
<feature type="domain" description="ABC transmembrane type-2" evidence="7">
    <location>
        <begin position="39"/>
        <end position="269"/>
    </location>
</feature>
<reference evidence="8 9" key="1">
    <citation type="submission" date="2019-08" db="EMBL/GenBank/DDBJ databases">
        <title>Actinomadura sp. nov. CYP1-5 isolated from mountain soil.</title>
        <authorList>
            <person name="Songsumanus A."/>
            <person name="Kuncharoen N."/>
            <person name="Kudo T."/>
            <person name="Yuki M."/>
            <person name="Igarashi Y."/>
            <person name="Tanasupawat S."/>
        </authorList>
    </citation>
    <scope>NUCLEOTIDE SEQUENCE [LARGE SCALE GENOMIC DNA]</scope>
    <source>
        <strain evidence="8 9">CYP1-5</strain>
    </source>
</reference>
<name>A0A5D3FWG9_9ACTN</name>
<comment type="subcellular location">
    <subcellularLocation>
        <location evidence="6">Cell membrane</location>
        <topology evidence="6">Multi-pass membrane protein</topology>
    </subcellularLocation>
    <subcellularLocation>
        <location evidence="1">Membrane</location>
        <topology evidence="1">Multi-pass membrane protein</topology>
    </subcellularLocation>
</comment>
<dbReference type="GO" id="GO:0043190">
    <property type="term" value="C:ATP-binding cassette (ABC) transporter complex"/>
    <property type="evidence" value="ECO:0007669"/>
    <property type="project" value="InterPro"/>
</dbReference>
<gene>
    <name evidence="8" type="ORF">FXF68_01000</name>
</gene>
<dbReference type="PANTHER" id="PTHR43229:SF2">
    <property type="entry name" value="NODULATION PROTEIN J"/>
    <property type="match status" value="1"/>
</dbReference>
<dbReference type="EMBL" id="VSRQ01000001">
    <property type="protein sequence ID" value="TYK52402.1"/>
    <property type="molecule type" value="Genomic_DNA"/>
</dbReference>
<evidence type="ECO:0000259" key="7">
    <source>
        <dbReference type="PROSITE" id="PS51012"/>
    </source>
</evidence>
<dbReference type="PROSITE" id="PS51012">
    <property type="entry name" value="ABC_TM2"/>
    <property type="match status" value="1"/>
</dbReference>
<keyword evidence="5" id="KW-0046">Antibiotic resistance</keyword>
<comment type="caution">
    <text evidence="8">The sequence shown here is derived from an EMBL/GenBank/DDBJ whole genome shotgun (WGS) entry which is preliminary data.</text>
</comment>
<evidence type="ECO:0000256" key="2">
    <source>
        <dbReference type="ARBA" id="ARBA00022692"/>
    </source>
</evidence>
<dbReference type="InterPro" id="IPR047817">
    <property type="entry name" value="ABC2_TM_bact-type"/>
</dbReference>
<dbReference type="AlphaFoldDB" id="A0A5D3FWG9"/>
<feature type="transmembrane region" description="Helical" evidence="6">
    <location>
        <begin position="138"/>
        <end position="158"/>
    </location>
</feature>
<feature type="transmembrane region" description="Helical" evidence="6">
    <location>
        <begin position="189"/>
        <end position="209"/>
    </location>
</feature>
<sequence>MLVAVAARAVGGEQLRLHRAAAVTEQNLALMRSGGGYWWLLLSGFAEPVFYLLAIGWGVGDLVGDVAVGGGRTVPYLTYVGPALLAAAAMNGSIIESGVNFFVKITGMRFYDAVLNTPVTPVDIAFGELAWAMVRGGLYSGAFLAMMAGMGLIGPWSALATVPAALLVGFAFGGVGLVIATIMRVFEDYDYISIVQTALFLFSGTFVPVTDYPRAAQVLVELTPLYHAVELVRGIALDQIGWSLLGNAAYLLALLVGSLVLASRRLMRKFRV</sequence>
<dbReference type="InterPro" id="IPR013525">
    <property type="entry name" value="ABC2_TM"/>
</dbReference>